<dbReference type="Gene3D" id="3.30.160.60">
    <property type="entry name" value="Classic Zinc Finger"/>
    <property type="match status" value="1"/>
</dbReference>
<reference evidence="10" key="1">
    <citation type="journal article" date="2017" name="Mycologia">
        <title>Fusarium algeriense, sp. nov., a novel toxigenic crown rot pathogen of durum wheat from Algeria is nested in the Fusarium burgessii species complex.</title>
        <authorList>
            <person name="Laraba I."/>
            <person name="Keddad A."/>
            <person name="Boureghda H."/>
            <person name="Abdallah N."/>
            <person name="Vaughan M.M."/>
            <person name="Proctor R.H."/>
            <person name="Busman M."/>
            <person name="O'Donnell K."/>
        </authorList>
    </citation>
    <scope>NUCLEOTIDE SEQUENCE</scope>
    <source>
        <strain evidence="10">NRRL 25174</strain>
    </source>
</reference>
<evidence type="ECO:0000256" key="1">
    <source>
        <dbReference type="ARBA" id="ARBA00004123"/>
    </source>
</evidence>
<dbReference type="PANTHER" id="PTHR40626:SF11">
    <property type="entry name" value="ZINC FINGER PROTEIN YPR022C"/>
    <property type="match status" value="1"/>
</dbReference>
<keyword evidence="3" id="KW-0677">Repeat</keyword>
<dbReference type="OrthoDB" id="8117402at2759"/>
<dbReference type="GO" id="GO:0000978">
    <property type="term" value="F:RNA polymerase II cis-regulatory region sequence-specific DNA binding"/>
    <property type="evidence" value="ECO:0007669"/>
    <property type="project" value="InterPro"/>
</dbReference>
<dbReference type="CDD" id="cd12148">
    <property type="entry name" value="fungal_TF_MHR"/>
    <property type="match status" value="1"/>
</dbReference>
<feature type="region of interest" description="Disordered" evidence="8">
    <location>
        <begin position="74"/>
        <end position="143"/>
    </location>
</feature>
<feature type="compositionally biased region" description="Polar residues" evidence="8">
    <location>
        <begin position="111"/>
        <end position="128"/>
    </location>
</feature>
<dbReference type="GO" id="GO:0000981">
    <property type="term" value="F:DNA-binding transcription factor activity, RNA polymerase II-specific"/>
    <property type="evidence" value="ECO:0007669"/>
    <property type="project" value="InterPro"/>
</dbReference>
<sequence>MASASTRSIAISPPDSSFQPFQCQVCSSRFTRHENLKRHAALHSRSSGNASIPCHLCPATFSRPDLRHRHMKRKHLDQLEKTPRGRRQAPTPPSQASEGDSADQLRRQDSAEGNGSDNDACLSSSLSSDHGHRAQMAATTVQSQSTLADSMSIGSMMLDASDSQLFGVDFLEPPNTHQSGHISASAPGTSLLNFSLHQGSLENLLYGSVDLSQGQNDWYPSTTQITQGCQLYFKHISHFLPFLHQPTFSPSCVPSHLLFSMLCLAYQYSQDPDCIDQEGSGVSLSERCFHRARALVSGDDYGTDDSTHNLSVIQSCILLEIYAMMYLCGNHSAYALKTHSKMVSLARSSGLSLPISGEPTPTTSDLDSLWYSFIEAESRKRTLFASHQIDSLWYQFLSIPRQFSHLEIKYELPSPEDQWTAPSAAEWAHKRLVSITPSPPVQYPDAVRRFLSDKSEDLSSFPAFDPYGAINITYFLVSSAQEISGWCTMTGMISTERLEPLQKSLDALGPIACSGSKQPVSSALCEATWQSAMIEVRMWSPSHTGGIVGGTMDAVLQQSTYLAPSCELLCETNTAKAIKPHIAWFLTYLDAPVVPDSEAPWVVLYAFKAFIIAWQLIQGTTLEAMRAVGIEDGDTEGALEWARTVFGRRQRWQLGKIIMKCLDTL</sequence>
<dbReference type="Pfam" id="PF04082">
    <property type="entry name" value="Fungal_trans"/>
    <property type="match status" value="1"/>
</dbReference>
<dbReference type="InterPro" id="IPR051059">
    <property type="entry name" value="VerF-like"/>
</dbReference>
<evidence type="ECO:0000313" key="11">
    <source>
        <dbReference type="Proteomes" id="UP000730481"/>
    </source>
</evidence>
<dbReference type="InterPro" id="IPR013087">
    <property type="entry name" value="Znf_C2H2_type"/>
</dbReference>
<dbReference type="InterPro" id="IPR007219">
    <property type="entry name" value="XnlR_reg_dom"/>
</dbReference>
<evidence type="ECO:0000256" key="6">
    <source>
        <dbReference type="ARBA" id="ARBA00023242"/>
    </source>
</evidence>
<comment type="subcellular location">
    <subcellularLocation>
        <location evidence="1">Nucleus</location>
    </subcellularLocation>
</comment>
<evidence type="ECO:0000256" key="2">
    <source>
        <dbReference type="ARBA" id="ARBA00022723"/>
    </source>
</evidence>
<name>A0A9P5AGP8_9HYPO</name>
<reference evidence="10" key="2">
    <citation type="submission" date="2020-02" db="EMBL/GenBank/DDBJ databases">
        <title>Identification and distribution of gene clusters putatively required for synthesis of sphingolipid metabolism inhibitors in phylogenetically diverse species of the filamentous fungus Fusarium.</title>
        <authorList>
            <person name="Kim H.-S."/>
            <person name="Busman M."/>
            <person name="Brown D.W."/>
            <person name="Divon H."/>
            <person name="Uhlig S."/>
            <person name="Proctor R.H."/>
        </authorList>
    </citation>
    <scope>NUCLEOTIDE SEQUENCE</scope>
    <source>
        <strain evidence="10">NRRL 25174</strain>
    </source>
</reference>
<dbReference type="PANTHER" id="PTHR40626">
    <property type="entry name" value="MIP31509P"/>
    <property type="match status" value="1"/>
</dbReference>
<dbReference type="SUPFAM" id="SSF57667">
    <property type="entry name" value="beta-beta-alpha zinc fingers"/>
    <property type="match status" value="1"/>
</dbReference>
<dbReference type="GO" id="GO:0006351">
    <property type="term" value="P:DNA-templated transcription"/>
    <property type="evidence" value="ECO:0007669"/>
    <property type="project" value="InterPro"/>
</dbReference>
<accession>A0A9P5AGP8</accession>
<keyword evidence="11" id="KW-1185">Reference proteome</keyword>
<dbReference type="GO" id="GO:0008270">
    <property type="term" value="F:zinc ion binding"/>
    <property type="evidence" value="ECO:0007669"/>
    <property type="project" value="UniProtKB-KW"/>
</dbReference>
<gene>
    <name evidence="10" type="ORF">FBEOM_7660</name>
</gene>
<dbReference type="GO" id="GO:0005634">
    <property type="term" value="C:nucleus"/>
    <property type="evidence" value="ECO:0007669"/>
    <property type="project" value="UniProtKB-SubCell"/>
</dbReference>
<proteinExistence type="predicted"/>
<keyword evidence="4 7" id="KW-0863">Zinc-finger</keyword>
<keyword evidence="2" id="KW-0479">Metal-binding</keyword>
<dbReference type="EMBL" id="PVQB02000347">
    <property type="protein sequence ID" value="KAF4338391.1"/>
    <property type="molecule type" value="Genomic_DNA"/>
</dbReference>
<organism evidence="10 11">
    <name type="scientific">Fusarium beomiforme</name>
    <dbReference type="NCBI Taxonomy" id="44412"/>
    <lineage>
        <taxon>Eukaryota</taxon>
        <taxon>Fungi</taxon>
        <taxon>Dikarya</taxon>
        <taxon>Ascomycota</taxon>
        <taxon>Pezizomycotina</taxon>
        <taxon>Sordariomycetes</taxon>
        <taxon>Hypocreomycetidae</taxon>
        <taxon>Hypocreales</taxon>
        <taxon>Nectriaceae</taxon>
        <taxon>Fusarium</taxon>
        <taxon>Fusarium burgessii species complex</taxon>
    </lineage>
</organism>
<keyword evidence="6" id="KW-0539">Nucleus</keyword>
<dbReference type="PROSITE" id="PS00028">
    <property type="entry name" value="ZINC_FINGER_C2H2_1"/>
    <property type="match status" value="2"/>
</dbReference>
<protein>
    <submittedName>
        <fullName evidence="10">Blue (Type 1) copper domain protein</fullName>
    </submittedName>
</protein>
<evidence type="ECO:0000259" key="9">
    <source>
        <dbReference type="PROSITE" id="PS50157"/>
    </source>
</evidence>
<dbReference type="SMART" id="SM00355">
    <property type="entry name" value="ZnF_C2H2"/>
    <property type="match status" value="2"/>
</dbReference>
<dbReference type="Proteomes" id="UP000730481">
    <property type="component" value="Unassembled WGS sequence"/>
</dbReference>
<comment type="caution">
    <text evidence="10">The sequence shown here is derived from an EMBL/GenBank/DDBJ whole genome shotgun (WGS) entry which is preliminary data.</text>
</comment>
<evidence type="ECO:0000313" key="10">
    <source>
        <dbReference type="EMBL" id="KAF4338391.1"/>
    </source>
</evidence>
<keyword evidence="5" id="KW-0862">Zinc</keyword>
<dbReference type="GO" id="GO:0000785">
    <property type="term" value="C:chromatin"/>
    <property type="evidence" value="ECO:0007669"/>
    <property type="project" value="TreeGrafter"/>
</dbReference>
<evidence type="ECO:0000256" key="4">
    <source>
        <dbReference type="ARBA" id="ARBA00022771"/>
    </source>
</evidence>
<dbReference type="InterPro" id="IPR036236">
    <property type="entry name" value="Znf_C2H2_sf"/>
</dbReference>
<dbReference type="PROSITE" id="PS50157">
    <property type="entry name" value="ZINC_FINGER_C2H2_2"/>
    <property type="match status" value="1"/>
</dbReference>
<evidence type="ECO:0000256" key="3">
    <source>
        <dbReference type="ARBA" id="ARBA00022737"/>
    </source>
</evidence>
<feature type="domain" description="C2H2-type" evidence="9">
    <location>
        <begin position="21"/>
        <end position="48"/>
    </location>
</feature>
<evidence type="ECO:0000256" key="5">
    <source>
        <dbReference type="ARBA" id="ARBA00022833"/>
    </source>
</evidence>
<evidence type="ECO:0000256" key="7">
    <source>
        <dbReference type="PROSITE-ProRule" id="PRU00042"/>
    </source>
</evidence>
<dbReference type="AlphaFoldDB" id="A0A9P5AGP8"/>
<evidence type="ECO:0000256" key="8">
    <source>
        <dbReference type="SAM" id="MobiDB-lite"/>
    </source>
</evidence>